<comment type="caution">
    <text evidence="1">The sequence shown here is derived from an EMBL/GenBank/DDBJ whole genome shotgun (WGS) entry which is preliminary data.</text>
</comment>
<dbReference type="Proteomes" id="UP000178532">
    <property type="component" value="Unassembled WGS sequence"/>
</dbReference>
<organism evidence="1 2">
    <name type="scientific">Candidatus Kaiserbacteria bacterium RIFCSPHIGHO2_02_FULL_54_22</name>
    <dbReference type="NCBI Taxonomy" id="1798495"/>
    <lineage>
        <taxon>Bacteria</taxon>
        <taxon>Candidatus Kaiseribacteriota</taxon>
    </lineage>
</organism>
<dbReference type="AlphaFoldDB" id="A0A1F6DNM8"/>
<evidence type="ECO:0008006" key="3">
    <source>
        <dbReference type="Google" id="ProtNLM"/>
    </source>
</evidence>
<reference evidence="1 2" key="1">
    <citation type="journal article" date="2016" name="Nat. Commun.">
        <title>Thousands of microbial genomes shed light on interconnected biogeochemical processes in an aquifer system.</title>
        <authorList>
            <person name="Anantharaman K."/>
            <person name="Brown C.T."/>
            <person name="Hug L.A."/>
            <person name="Sharon I."/>
            <person name="Castelle C.J."/>
            <person name="Probst A.J."/>
            <person name="Thomas B.C."/>
            <person name="Singh A."/>
            <person name="Wilkins M.J."/>
            <person name="Karaoz U."/>
            <person name="Brodie E.L."/>
            <person name="Williams K.H."/>
            <person name="Hubbard S.S."/>
            <person name="Banfield J.F."/>
        </authorList>
    </citation>
    <scope>NUCLEOTIDE SEQUENCE [LARGE SCALE GENOMIC DNA]</scope>
</reference>
<dbReference type="InterPro" id="IPR024524">
    <property type="entry name" value="DUF3800"/>
</dbReference>
<evidence type="ECO:0000313" key="1">
    <source>
        <dbReference type="EMBL" id="OGG62622.1"/>
    </source>
</evidence>
<evidence type="ECO:0000313" key="2">
    <source>
        <dbReference type="Proteomes" id="UP000178532"/>
    </source>
</evidence>
<name>A0A1F6DNM8_9BACT</name>
<dbReference type="Pfam" id="PF12686">
    <property type="entry name" value="DUF3800"/>
    <property type="match status" value="1"/>
</dbReference>
<accession>A0A1F6DNM8</accession>
<dbReference type="EMBL" id="MFLI01000005">
    <property type="protein sequence ID" value="OGG62622.1"/>
    <property type="molecule type" value="Genomic_DNA"/>
</dbReference>
<gene>
    <name evidence="1" type="ORF">A3C19_02555</name>
</gene>
<sequence length="250" mass="28576">MRKDGKIIAMAKVENYIFVDEAGDPGPLFTIDSVTNKKEETGASSFYIITALCVSVEKLYLLEHRMMEVKNTFGYKKEIKSNEISLPLYKNLLDVVNELDIKTYFRLIDKSIYQGAFKVDGKPILHNVFDEFNVVRAVAFAIRDCDIRNVEVVIDRTDRRLLDGKFDSFNAYLEKKVSKLCDGDNHRVSHVTHVNSEYVNAMQMSDIISGAIRDDFTKKNKELMKVIASERLILATGKYDRKIRKTKGGV</sequence>
<proteinExistence type="predicted"/>
<protein>
    <recommendedName>
        <fullName evidence="3">DUF3800 domain-containing protein</fullName>
    </recommendedName>
</protein>